<dbReference type="Pfam" id="PF21531">
    <property type="entry name" value="Rv2175c_wHTH"/>
    <property type="match status" value="1"/>
</dbReference>
<dbReference type="AlphaFoldDB" id="H5UUR8"/>
<dbReference type="InterPro" id="IPR048576">
    <property type="entry name" value="Rv2175c_wHTH"/>
</dbReference>
<evidence type="ECO:0000259" key="1">
    <source>
        <dbReference type="Pfam" id="PF18367"/>
    </source>
</evidence>
<dbReference type="Proteomes" id="UP000004367">
    <property type="component" value="Unassembled WGS sequence"/>
</dbReference>
<dbReference type="InterPro" id="IPR041098">
    <property type="entry name" value="Rv2175c_C"/>
</dbReference>
<feature type="domain" description="Rv2175c C-terminal" evidence="1">
    <location>
        <begin position="79"/>
        <end position="131"/>
    </location>
</feature>
<keyword evidence="4" id="KW-1185">Reference proteome</keyword>
<dbReference type="OrthoDB" id="3784042at2"/>
<gene>
    <name evidence="3" type="ORF">MOPEL_130_00830</name>
</gene>
<feature type="domain" description="DNA-binding protein Rv2175c wHTH" evidence="2">
    <location>
        <begin position="26"/>
        <end position="70"/>
    </location>
</feature>
<dbReference type="GO" id="GO:0003677">
    <property type="term" value="F:DNA binding"/>
    <property type="evidence" value="ECO:0007669"/>
    <property type="project" value="InterPro"/>
</dbReference>
<accession>H5UUR8</accession>
<organism evidence="3 4">
    <name type="scientific">Mobilicoccus pelagius NBRC 104925</name>
    <dbReference type="NCBI Taxonomy" id="1089455"/>
    <lineage>
        <taxon>Bacteria</taxon>
        <taxon>Bacillati</taxon>
        <taxon>Actinomycetota</taxon>
        <taxon>Actinomycetes</taxon>
        <taxon>Micrococcales</taxon>
        <taxon>Dermatophilaceae</taxon>
        <taxon>Mobilicoccus</taxon>
    </lineage>
</organism>
<reference evidence="3 4" key="1">
    <citation type="submission" date="2012-02" db="EMBL/GenBank/DDBJ databases">
        <title>Whole genome shotgun sequence of Mobilicoccus pelagius NBRC 104925.</title>
        <authorList>
            <person name="Yoshida Y."/>
            <person name="Hosoyama A."/>
            <person name="Tsuchikane K."/>
            <person name="Katsumata H."/>
            <person name="Yamazaki S."/>
            <person name="Fujita N."/>
        </authorList>
    </citation>
    <scope>NUCLEOTIDE SEQUENCE [LARGE SCALE GENOMIC DNA]</scope>
    <source>
        <strain evidence="3 4">NBRC 104925</strain>
    </source>
</reference>
<evidence type="ECO:0000313" key="3">
    <source>
        <dbReference type="EMBL" id="GAB49476.1"/>
    </source>
</evidence>
<evidence type="ECO:0000259" key="2">
    <source>
        <dbReference type="Pfam" id="PF21531"/>
    </source>
</evidence>
<proteinExistence type="predicted"/>
<comment type="caution">
    <text evidence="3">The sequence shown here is derived from an EMBL/GenBank/DDBJ whole genome shotgun (WGS) entry which is preliminary data.</text>
</comment>
<dbReference type="STRING" id="1089455.MOPEL_130_00830"/>
<dbReference type="EMBL" id="BAFE01000089">
    <property type="protein sequence ID" value="GAB49476.1"/>
    <property type="molecule type" value="Genomic_DNA"/>
</dbReference>
<name>H5UUR8_9MICO</name>
<dbReference type="Pfam" id="PF18367">
    <property type="entry name" value="Rv2175c_C"/>
    <property type="match status" value="1"/>
</dbReference>
<sequence length="135" mass="14474">MNAQQPTDQQPTPDPRLAELETLVDAWLSVPEAAEVQGCSLSTVRTQLKNHELVSVRRGPNNAVYIPAVFVTPEGPMPALPGTVTVLADGGMNDLDLLTWLFTPQEGLAGDGTPMGALLAGHKSEIRRRAMETAF</sequence>
<protein>
    <submittedName>
        <fullName evidence="3">Uncharacterized protein</fullName>
    </submittedName>
</protein>
<dbReference type="RefSeq" id="WP_009483319.1">
    <property type="nucleotide sequence ID" value="NZ_BAFE01000089.1"/>
</dbReference>
<evidence type="ECO:0000313" key="4">
    <source>
        <dbReference type="Proteomes" id="UP000004367"/>
    </source>
</evidence>
<dbReference type="eggNOG" id="ENOG5032W34">
    <property type="taxonomic scope" value="Bacteria"/>
</dbReference>